<organism evidence="8 9">
    <name type="scientific">Stereocaulon virgatum</name>
    <dbReference type="NCBI Taxonomy" id="373712"/>
    <lineage>
        <taxon>Eukaryota</taxon>
        <taxon>Fungi</taxon>
        <taxon>Dikarya</taxon>
        <taxon>Ascomycota</taxon>
        <taxon>Pezizomycotina</taxon>
        <taxon>Lecanoromycetes</taxon>
        <taxon>OSLEUM clade</taxon>
        <taxon>Lecanoromycetidae</taxon>
        <taxon>Lecanorales</taxon>
        <taxon>Lecanorineae</taxon>
        <taxon>Stereocaulaceae</taxon>
        <taxon>Stereocaulon</taxon>
    </lineage>
</organism>
<evidence type="ECO:0000259" key="6">
    <source>
        <dbReference type="Pfam" id="PF06544"/>
    </source>
</evidence>
<dbReference type="PANTHER" id="PTHR14212:SF0">
    <property type="entry name" value="U4_U6 SMALL NUCLEAR RIBONUCLEOPROTEIN PRP3"/>
    <property type="match status" value="1"/>
</dbReference>
<sequence>MCNDSWELYRCFFGTCYHGSHDKSWHIYQQNPLKRPHPSDDLPNGNSNGDNAQKKIRSNDGSPVPQANGANGAKPDVNKILADARARAAAVAAKLRGTGSPAPSSGPVSSATSSGMSRADELKARVAKAMGNRTASPAHALSPPSLEDSIMGARGGLGTALHPALMDNAQGAGSSKSKQAIQSKFPTTMANLRAPSPANQKPGKGKKQLDLSGPSAEETRANPYFDASLGAKTATLKSRNARQLQFNPKGKYIQQAASLRRAANLEAMRKRIQESSKKALPSEDPGEKNFLIEAPPEIEWWDEGLVTDVKKGYEGVDKENKIDTEDTIVSRFIQHPVQIEPPGEALKPAPKPLFLTKTEAAKKRRQERMIALKEQQTKERLGLLPTPAPKIKLKNMMRVVGEEAVKDPTAVEAMVRKQIAEREQSHLQMNEDRKLTKEERHEKLDEKKAKDEAKGIYLLVYRIDSLANGKHRFKISKNCEQWGGRGLMLCHPKQSLVLAEFGEHGMKKYKKTMERIQWQENDSPNTVKEGNQRAQVAWLENVQEDGVLKDLSENRCQLIFEGQQKGHQFRNDRFTTRAVETDKEAVDYLEKMKLGSMWALAKSAP</sequence>
<feature type="compositionally biased region" description="Low complexity" evidence="5">
    <location>
        <begin position="94"/>
        <end position="117"/>
    </location>
</feature>
<name>A0ABR4A9N5_9LECA</name>
<evidence type="ECO:0000256" key="5">
    <source>
        <dbReference type="SAM" id="MobiDB-lite"/>
    </source>
</evidence>
<dbReference type="Pfam" id="PF06544">
    <property type="entry name" value="Prp3_C"/>
    <property type="match status" value="1"/>
</dbReference>
<dbReference type="Pfam" id="PF08572">
    <property type="entry name" value="PRP3"/>
    <property type="match status" value="1"/>
</dbReference>
<evidence type="ECO:0000256" key="4">
    <source>
        <dbReference type="ARBA" id="ARBA00023242"/>
    </source>
</evidence>
<comment type="subcellular location">
    <subcellularLocation>
        <location evidence="1">Nucleus</location>
    </subcellularLocation>
</comment>
<comment type="caution">
    <text evidence="8">The sequence shown here is derived from an EMBL/GenBank/DDBJ whole genome shotgun (WGS) entry which is preliminary data.</text>
</comment>
<keyword evidence="9" id="KW-1185">Reference proteome</keyword>
<evidence type="ECO:0000259" key="7">
    <source>
        <dbReference type="Pfam" id="PF08572"/>
    </source>
</evidence>
<evidence type="ECO:0000313" key="8">
    <source>
        <dbReference type="EMBL" id="KAL2042418.1"/>
    </source>
</evidence>
<feature type="domain" description="Small nuclear ribonucleoprotein Prp3 C-terminal" evidence="6">
    <location>
        <begin position="460"/>
        <end position="601"/>
    </location>
</feature>
<keyword evidence="2" id="KW-0507">mRNA processing</keyword>
<evidence type="ECO:0000256" key="1">
    <source>
        <dbReference type="ARBA" id="ARBA00004123"/>
    </source>
</evidence>
<feature type="region of interest" description="Disordered" evidence="5">
    <location>
        <begin position="422"/>
        <end position="447"/>
    </location>
</feature>
<evidence type="ECO:0000256" key="2">
    <source>
        <dbReference type="ARBA" id="ARBA00022664"/>
    </source>
</evidence>
<protein>
    <recommendedName>
        <fullName evidence="10">Pre-mRNA-splicing factor 3</fullName>
    </recommendedName>
</protein>
<dbReference type="CDD" id="cd24162">
    <property type="entry name" value="Prp3_C"/>
    <property type="match status" value="1"/>
</dbReference>
<gene>
    <name evidence="8" type="ORF">N7G274_004910</name>
</gene>
<feature type="region of interest" description="Disordered" evidence="5">
    <location>
        <begin position="31"/>
        <end position="75"/>
    </location>
</feature>
<feature type="region of interest" description="Disordered" evidence="5">
    <location>
        <begin position="188"/>
        <end position="221"/>
    </location>
</feature>
<dbReference type="PANTHER" id="PTHR14212">
    <property type="entry name" value="U4/U6-ASSOCIATED RNA SPLICING FACTOR-RELATED"/>
    <property type="match status" value="1"/>
</dbReference>
<dbReference type="EMBL" id="JBEFKJ010000014">
    <property type="protein sequence ID" value="KAL2042418.1"/>
    <property type="molecule type" value="Genomic_DNA"/>
</dbReference>
<evidence type="ECO:0008006" key="10">
    <source>
        <dbReference type="Google" id="ProtNLM"/>
    </source>
</evidence>
<dbReference type="Proteomes" id="UP001590950">
    <property type="component" value="Unassembled WGS sequence"/>
</dbReference>
<evidence type="ECO:0000313" key="9">
    <source>
        <dbReference type="Proteomes" id="UP001590950"/>
    </source>
</evidence>
<dbReference type="InterPro" id="IPR010541">
    <property type="entry name" value="Prp3_C"/>
</dbReference>
<evidence type="ECO:0000256" key="3">
    <source>
        <dbReference type="ARBA" id="ARBA00023187"/>
    </source>
</evidence>
<dbReference type="InterPro" id="IPR013881">
    <property type="entry name" value="Pre-mRNA_splic_Prp3_dom"/>
</dbReference>
<proteinExistence type="predicted"/>
<keyword evidence="3" id="KW-0508">mRNA splicing</keyword>
<feature type="domain" description="Pre-mRNA-splicing factor 3" evidence="7">
    <location>
        <begin position="222"/>
        <end position="436"/>
    </location>
</feature>
<keyword evidence="4" id="KW-0539">Nucleus</keyword>
<accession>A0ABR4A9N5</accession>
<reference evidence="8 9" key="1">
    <citation type="submission" date="2024-09" db="EMBL/GenBank/DDBJ databases">
        <title>Rethinking Asexuality: The Enigmatic Case of Functional Sexual Genes in Lepraria (Stereocaulaceae).</title>
        <authorList>
            <person name="Doellman M."/>
            <person name="Sun Y."/>
            <person name="Barcenas-Pena A."/>
            <person name="Lumbsch H.T."/>
            <person name="Grewe F."/>
        </authorList>
    </citation>
    <scope>NUCLEOTIDE SEQUENCE [LARGE SCALE GENOMIC DNA]</scope>
    <source>
        <strain evidence="8 9">Mercado 3170</strain>
    </source>
</reference>
<dbReference type="InterPro" id="IPR027104">
    <property type="entry name" value="Prp3"/>
</dbReference>
<feature type="region of interest" description="Disordered" evidence="5">
    <location>
        <begin position="94"/>
        <end position="154"/>
    </location>
</feature>